<dbReference type="InterPro" id="IPR013320">
    <property type="entry name" value="ConA-like_dom_sf"/>
</dbReference>
<evidence type="ECO:0000256" key="3">
    <source>
        <dbReference type="SAM" id="MobiDB-lite"/>
    </source>
</evidence>
<dbReference type="Pfam" id="PF00801">
    <property type="entry name" value="PKD"/>
    <property type="match status" value="1"/>
</dbReference>
<dbReference type="Gene3D" id="2.60.120.200">
    <property type="match status" value="1"/>
</dbReference>
<dbReference type="SMART" id="SM00089">
    <property type="entry name" value="PKD"/>
    <property type="match status" value="2"/>
</dbReference>
<protein>
    <submittedName>
        <fullName evidence="6">Por secretion system C-terminal sorting domain-containing protein</fullName>
    </submittedName>
</protein>
<dbReference type="Pfam" id="PF13385">
    <property type="entry name" value="Laminin_G_3"/>
    <property type="match status" value="1"/>
</dbReference>
<dbReference type="GO" id="GO:0004553">
    <property type="term" value="F:hydrolase activity, hydrolyzing O-glycosyl compounds"/>
    <property type="evidence" value="ECO:0007669"/>
    <property type="project" value="UniProtKB-ARBA"/>
</dbReference>
<feature type="chain" id="PRO_5022179913" evidence="4">
    <location>
        <begin position="20"/>
        <end position="1722"/>
    </location>
</feature>
<keyword evidence="2" id="KW-1015">Disulfide bond</keyword>
<sequence>MKKTLLSLLLCLSISIVSAQEKPGKEISGEKHEEYEENESPETELKHNRALWNTLLKKEKPNYFKVEKLFKNYFKKHPEENSKPKQYCADWLKTQLFYLDNKNRVVASPKTNYNSIRSFAPGVLASVTDTMAGDWHMLGPRNVYETTYSAKGNNGGYVSLVRIDPTNPNKLFISFQCGGLWVSSNGGTVWQLTDANMPDQEYIDIDVCKGNNSYVYAISLGAVIKSTDGGLTWSTTSLNLTNYPGHWGYDIAVSPTDPNIVVARWNDKLYRTTDGGTTWNVVKSGLKVHTVWGGSGVCSELLDFHPTNNNIVYLLDYGQNQNNVTIYRSGDAGATFTTLGQPVNVPSGLGTAICWSKILTATNNPAVFYLAMDTGNDTMSPAYCSLFKLDATTGAILQTRVNMADLGHGDITMDLNNENNIVYGKYGETKAFYSTNNGATFIQSSTTVHADLRAFSMVNGKVLMGTDGEATCSANGGLTFTSLSATISNHELWGFGAAHKSDILGAGLNHGPLMIREHEGAGGWYNALGADQGNTDVNPLDAKYLYSQGYGVYNVERTGPHVMKTTGSQIDPGGIYSYFNSMEFHPNLYYTLITHHASTYKNSLIRSSDNGVTIDKIVKTFTNQVFREKICKTNPNYMYVVEGLSNNKLWKTTDGGTNWVDITASTAVTGIGVRNISDIAVSDVNPNEVWVTYSGVQNTCQVLHSTDGGISYTNLTTPVLTSFPVTKIIFQRGTNGGVYIGNKSGIFYRNNSLGDWVKLGTGLPMLDVRFMFVNYYKNKLMIGTSRGAWDHDLYEHSNTMAQISAEKDSVRSVYDKVQFRDYSVVRKGPNVSYSWSFPGGTPATSTMENPVVSYATEGNFDVTLTVTDQYGTNTQTLPGFIKVLPSECAGVDSVAGRSLSLPDATDKAVIQSLPLNTNTITITAWVKPTGNQANGTGIILQGGITGTGLYLKGTNNTLGCVWGGNYTSFSGFSLPQNQWHHIALVVTPVNLTLYVDGRASTISGANPVIDLTLAPWYIGINGGSNFNGEVDELCIYNRSLTKDEVREKMHLTRPASEPGLVGYYQFNEPRSRTYNLVGTGSEMLLTGGAKVVSSAPVAAGVSQTLNVNNPGIFDFDQTGAKLTYDATGAYPKGTVVVSKLNGEPFAKPTGGTARGNYWILRSFDDPGGAPTPLKGMQLSFTDPTKNFTLNKRSITSVATWFPIPGFGTKVNSETQFSLGTSDIRNYQIWVTQVANAAPTFTVPGAISINKDAAGAYNAATTITGVPTAVNDDYDVSPIISYTDAIAEGSCGGELVITRTWSVADHSGLFTEKEQVITVKDTIAPVIVGKSNAERVSNQGACTYSIAGDEFDASATDESSVTLSYSLTGATTATGYQSLAGQSFNSGVTTVEWTAKDPCGNSVMTSFTVTVADTQAPVAQSPERISLCNKADGFYSINDISASDNCGIQSVVYQVSGATSRTGSGLNASGQFNEGESTVLWTITDNAGNTTTTQTTVNVDRALIVSVADVHAVNPGGDANTIYIGYGPSSLTLTAAVMGGTAPYTYSWSTGARTESAVVNPNKAGVHDYTVTITDALGCTATTIAPIKVRDIRSADGKINICHNDNSLSISVNAVAAHLKHGDKLGNCGADALEANASGAGIAVAYPNPFTNELKIQLSSALNGQVVNYEIYSVLYGNLVHKSTAVANAGFISIAEASALPPGQYVIKTSFNTEVYSVQVVKQ</sequence>
<dbReference type="InterPro" id="IPR026444">
    <property type="entry name" value="Secre_tail"/>
</dbReference>
<dbReference type="InterPro" id="IPR015943">
    <property type="entry name" value="WD40/YVTN_repeat-like_dom_sf"/>
</dbReference>
<dbReference type="SMART" id="SM00560">
    <property type="entry name" value="LamGL"/>
    <property type="match status" value="1"/>
</dbReference>
<reference evidence="6 7" key="1">
    <citation type="submission" date="2017-05" db="EMBL/GenBank/DDBJ databases">
        <authorList>
            <person name="Varghese N."/>
            <person name="Submissions S."/>
        </authorList>
    </citation>
    <scope>NUCLEOTIDE SEQUENCE [LARGE SCALE GENOMIC DNA]</scope>
    <source>
        <strain evidence="6 7">DSM 21342</strain>
    </source>
</reference>
<dbReference type="InterPro" id="IPR013783">
    <property type="entry name" value="Ig-like_fold"/>
</dbReference>
<dbReference type="PROSITE" id="PS50093">
    <property type="entry name" value="PKD"/>
    <property type="match status" value="1"/>
</dbReference>
<dbReference type="InterPro" id="IPR022409">
    <property type="entry name" value="PKD/Chitinase_dom"/>
</dbReference>
<evidence type="ECO:0000256" key="4">
    <source>
        <dbReference type="SAM" id="SignalP"/>
    </source>
</evidence>
<dbReference type="SUPFAM" id="SSF49299">
    <property type="entry name" value="PKD domain"/>
    <property type="match status" value="1"/>
</dbReference>
<evidence type="ECO:0000256" key="2">
    <source>
        <dbReference type="ARBA" id="ARBA00023157"/>
    </source>
</evidence>
<dbReference type="Gene3D" id="2.130.10.10">
    <property type="entry name" value="YVTN repeat-like/Quinoprotein amine dehydrogenase"/>
    <property type="match status" value="4"/>
</dbReference>
<dbReference type="SUPFAM" id="SSF110296">
    <property type="entry name" value="Oligoxyloglucan reducing end-specific cellobiohydrolase"/>
    <property type="match status" value="2"/>
</dbReference>
<feature type="domain" description="PKD" evidence="5">
    <location>
        <begin position="829"/>
        <end position="876"/>
    </location>
</feature>
<dbReference type="InterPro" id="IPR035986">
    <property type="entry name" value="PKD_dom_sf"/>
</dbReference>
<dbReference type="CDD" id="cd00146">
    <property type="entry name" value="PKD"/>
    <property type="match status" value="2"/>
</dbReference>
<dbReference type="EMBL" id="FXSZ01000001">
    <property type="protein sequence ID" value="SMO38711.1"/>
    <property type="molecule type" value="Genomic_DNA"/>
</dbReference>
<evidence type="ECO:0000256" key="1">
    <source>
        <dbReference type="ARBA" id="ARBA00022729"/>
    </source>
</evidence>
<dbReference type="SUPFAM" id="SSF49899">
    <property type="entry name" value="Concanavalin A-like lectins/glucanases"/>
    <property type="match status" value="1"/>
</dbReference>
<feature type="region of interest" description="Disordered" evidence="3">
    <location>
        <begin position="23"/>
        <end position="43"/>
    </location>
</feature>
<organism evidence="6 7">
    <name type="scientific">Solitalea koreensis</name>
    <dbReference type="NCBI Taxonomy" id="543615"/>
    <lineage>
        <taxon>Bacteria</taxon>
        <taxon>Pseudomonadati</taxon>
        <taxon>Bacteroidota</taxon>
        <taxon>Sphingobacteriia</taxon>
        <taxon>Sphingobacteriales</taxon>
        <taxon>Sphingobacteriaceae</taxon>
        <taxon>Solitalea</taxon>
    </lineage>
</organism>
<dbReference type="Gene3D" id="2.60.40.10">
    <property type="entry name" value="Immunoglobulins"/>
    <property type="match status" value="1"/>
</dbReference>
<evidence type="ECO:0000313" key="7">
    <source>
        <dbReference type="Proteomes" id="UP000315971"/>
    </source>
</evidence>
<gene>
    <name evidence="6" type="ORF">SAMN06265350_101435</name>
</gene>
<dbReference type="InterPro" id="IPR000601">
    <property type="entry name" value="PKD_dom"/>
</dbReference>
<dbReference type="InterPro" id="IPR006558">
    <property type="entry name" value="LamG-like"/>
</dbReference>
<dbReference type="Proteomes" id="UP000315971">
    <property type="component" value="Unassembled WGS sequence"/>
</dbReference>
<keyword evidence="1 4" id="KW-0732">Signal</keyword>
<name>A0A521AVH0_9SPHI</name>
<evidence type="ECO:0000259" key="5">
    <source>
        <dbReference type="PROSITE" id="PS50093"/>
    </source>
</evidence>
<dbReference type="GO" id="GO:0005975">
    <property type="term" value="P:carbohydrate metabolic process"/>
    <property type="evidence" value="ECO:0007669"/>
    <property type="project" value="UniProtKB-ARBA"/>
</dbReference>
<dbReference type="NCBIfam" id="TIGR04183">
    <property type="entry name" value="Por_Secre_tail"/>
    <property type="match status" value="1"/>
</dbReference>
<dbReference type="RefSeq" id="WP_142601051.1">
    <property type="nucleotide sequence ID" value="NZ_FXSZ01000001.1"/>
</dbReference>
<proteinExistence type="predicted"/>
<feature type="compositionally biased region" description="Basic and acidic residues" evidence="3">
    <location>
        <begin position="23"/>
        <end position="34"/>
    </location>
</feature>
<keyword evidence="7" id="KW-1185">Reference proteome</keyword>
<accession>A0A521AVH0</accession>
<dbReference type="OrthoDB" id="9757809at2"/>
<evidence type="ECO:0000313" key="6">
    <source>
        <dbReference type="EMBL" id="SMO38711.1"/>
    </source>
</evidence>
<feature type="signal peptide" evidence="4">
    <location>
        <begin position="1"/>
        <end position="19"/>
    </location>
</feature>